<dbReference type="PANTHER" id="PTHR48439">
    <property type="entry name" value="HEMIMETHYLATED DNA-BINDING DOMAIN-CONTAINING PROTEIN"/>
    <property type="match status" value="1"/>
</dbReference>
<dbReference type="InterPro" id="IPR036623">
    <property type="entry name" value="Hemimethylated_DNA-bd_sf"/>
</dbReference>
<organism evidence="4 5">
    <name type="scientific">Auxenochlorella protothecoides</name>
    <name type="common">Green microalga</name>
    <name type="synonym">Chlorella protothecoides</name>
    <dbReference type="NCBI Taxonomy" id="3075"/>
    <lineage>
        <taxon>Eukaryota</taxon>
        <taxon>Viridiplantae</taxon>
        <taxon>Chlorophyta</taxon>
        <taxon>core chlorophytes</taxon>
        <taxon>Trebouxiophyceae</taxon>
        <taxon>Chlorellales</taxon>
        <taxon>Chlorellaceae</taxon>
        <taxon>Auxenochlorella</taxon>
    </lineage>
</organism>
<dbReference type="InterPro" id="IPR053189">
    <property type="entry name" value="Clp_protease_adapter_ClpF"/>
</dbReference>
<dbReference type="PANTHER" id="PTHR48439:SF1">
    <property type="entry name" value="HEMIMETHYLATED DNA-BINDING DOMAIN-CONTAINING PROTEIN"/>
    <property type="match status" value="1"/>
</dbReference>
<reference evidence="3" key="2">
    <citation type="submission" date="2015-08" db="EMBL/GenBank/DDBJ databases">
        <authorList>
            <person name="Babu N.S."/>
            <person name="Beckwith C.J."/>
            <person name="Beseler K.G."/>
            <person name="Brison A."/>
            <person name="Carone J.V."/>
            <person name="Caskin T.P."/>
            <person name="Diamond M."/>
            <person name="Durham M.E."/>
            <person name="Foxe J.M."/>
            <person name="Go M."/>
            <person name="Henderson B.A."/>
            <person name="Jones I.B."/>
            <person name="McGettigan J.A."/>
            <person name="Micheletti S.J."/>
            <person name="Nasrallah M.E."/>
            <person name="Ortiz D."/>
            <person name="Piller C.R."/>
            <person name="Privatt S.R."/>
            <person name="Schneider S.L."/>
            <person name="Sharp S."/>
            <person name="Smith T.C."/>
            <person name="Stanton J.D."/>
            <person name="Ullery H.E."/>
            <person name="Wilson R.J."/>
            <person name="Serrano M.G."/>
            <person name="Buck G."/>
            <person name="Lee V."/>
            <person name="Wang Y."/>
            <person name="Carvalho R."/>
            <person name="Voegtly L."/>
            <person name="Shi R."/>
            <person name="Duckworth R."/>
            <person name="Johnson A."/>
            <person name="Loviza R."/>
            <person name="Walstead R."/>
            <person name="Shah Z."/>
            <person name="Kiflezghi M."/>
            <person name="Wade K."/>
            <person name="Ball S.L."/>
            <person name="Bradley K.W."/>
            <person name="Asai D.J."/>
            <person name="Bowman C.A."/>
            <person name="Russell D.A."/>
            <person name="Pope W.H."/>
            <person name="Jacobs-Sera D."/>
            <person name="Hendrix R.W."/>
            <person name="Hatfull G.F."/>
        </authorList>
    </citation>
    <scope>NUCLEOTIDE SEQUENCE</scope>
</reference>
<name>A0A087SR20_AUXPR</name>
<evidence type="ECO:0000313" key="5">
    <source>
        <dbReference type="Proteomes" id="UP000028924"/>
    </source>
</evidence>
<proteinExistence type="predicted"/>
<dbReference type="EMBL" id="KL662165">
    <property type="protein sequence ID" value="KFM28174.1"/>
    <property type="molecule type" value="Genomic_DNA"/>
</dbReference>
<evidence type="ECO:0000256" key="1">
    <source>
        <dbReference type="SAM" id="MobiDB-lite"/>
    </source>
</evidence>
<reference evidence="4 5" key="1">
    <citation type="journal article" date="2014" name="BMC Genomics">
        <title>Oil accumulation mechanisms of the oleaginous microalga Chlorella protothecoides revealed through its genome, transcriptomes, and proteomes.</title>
        <authorList>
            <person name="Gao C."/>
            <person name="Wang Y."/>
            <person name="Shen Y."/>
            <person name="Yan D."/>
            <person name="He X."/>
            <person name="Dai J."/>
            <person name="Wu Q."/>
        </authorList>
    </citation>
    <scope>NUCLEOTIDE SEQUENCE [LARGE SCALE GENOMIC DNA]</scope>
    <source>
        <strain evidence="4 5">0710</strain>
    </source>
</reference>
<evidence type="ECO:0000259" key="2">
    <source>
        <dbReference type="SMART" id="SM00992"/>
    </source>
</evidence>
<dbReference type="EMBL" id="GDKF01000777">
    <property type="protein sequence ID" value="JAT77845.1"/>
    <property type="molecule type" value="Transcribed_RNA"/>
</dbReference>
<dbReference type="eggNOG" id="ENOG502SE5N">
    <property type="taxonomic scope" value="Eukaryota"/>
</dbReference>
<dbReference type="InterPro" id="IPR011722">
    <property type="entry name" value="Hemimethylated_DNA-bd_dom"/>
</dbReference>
<feature type="region of interest" description="Disordered" evidence="1">
    <location>
        <begin position="233"/>
        <end position="254"/>
    </location>
</feature>
<dbReference type="SMART" id="SM00992">
    <property type="entry name" value="YccV-like"/>
    <property type="match status" value="1"/>
</dbReference>
<dbReference type="Pfam" id="PF08755">
    <property type="entry name" value="YccV-like"/>
    <property type="match status" value="1"/>
</dbReference>
<evidence type="ECO:0000313" key="4">
    <source>
        <dbReference type="EMBL" id="KFM28174.1"/>
    </source>
</evidence>
<evidence type="ECO:0000313" key="3">
    <source>
        <dbReference type="EMBL" id="JAT77845.1"/>
    </source>
</evidence>
<dbReference type="Gene3D" id="2.30.30.390">
    <property type="entry name" value="Hemimethylated DNA-binding domain"/>
    <property type="match status" value="1"/>
</dbReference>
<dbReference type="NCBIfam" id="TIGR02097">
    <property type="entry name" value="yccV"/>
    <property type="match status" value="1"/>
</dbReference>
<dbReference type="RefSeq" id="XP_011401187.1">
    <property type="nucleotide sequence ID" value="XM_011402885.1"/>
</dbReference>
<dbReference type="AlphaFoldDB" id="A0A087SR20"/>
<sequence length="254" mass="28065">MTDRRLILVAYRSVLRWARDNAAVPFQLRRGDVLLLAPGVVPTTLQDAAAVSQIARAAFHLNKDLKPEEAGEAVDRALDALRLLHDDYGGAIARMRALRGDRADRSGVAWALGTVFAHAQHGYRGVVFGWDRECERDAEWAAAMGVRPRQPFYHVLPDEGDCVRLFGGVRVSKYVAQDNVVPLAGARVMHRALDNYFDGHDAGTGRYIPSRKLQFEYPDDYRALTPQPVGADSNLLAHEEWEAGPAGTQRTPGP</sequence>
<accession>A0A087SR20</accession>
<protein>
    <submittedName>
        <fullName evidence="4">F-box only protein 21</fullName>
    </submittedName>
</protein>
<dbReference type="Proteomes" id="UP000028924">
    <property type="component" value="Unassembled WGS sequence"/>
</dbReference>
<dbReference type="SUPFAM" id="SSF141255">
    <property type="entry name" value="YccV-like"/>
    <property type="match status" value="1"/>
</dbReference>
<dbReference type="OrthoDB" id="28868at2759"/>
<gene>
    <name evidence="4" type="ORF">F751_6941</name>
    <name evidence="3" type="ORF">g.464</name>
</gene>
<feature type="domain" description="Hemimethylated DNA-binding" evidence="2">
    <location>
        <begin position="107"/>
        <end position="210"/>
    </location>
</feature>
<dbReference type="GO" id="GO:0003677">
    <property type="term" value="F:DNA binding"/>
    <property type="evidence" value="ECO:0007669"/>
    <property type="project" value="InterPro"/>
</dbReference>
<dbReference type="KEGG" id="apro:F751_6941"/>
<dbReference type="GeneID" id="23618332"/>
<keyword evidence="5" id="KW-1185">Reference proteome</keyword>